<evidence type="ECO:0000313" key="5">
    <source>
        <dbReference type="EMBL" id="QDV56748.1"/>
    </source>
</evidence>
<name>A0A518IUI8_9BACT</name>
<accession>A0A518IUI8</accession>
<dbReference type="InterPro" id="IPR016032">
    <property type="entry name" value="Sig_transdc_resp-reg_C-effctor"/>
</dbReference>
<dbReference type="Gene3D" id="3.40.50.2300">
    <property type="match status" value="1"/>
</dbReference>
<organism evidence="5 6">
    <name type="scientific">Rosistilla oblonga</name>
    <dbReference type="NCBI Taxonomy" id="2527990"/>
    <lineage>
        <taxon>Bacteria</taxon>
        <taxon>Pseudomonadati</taxon>
        <taxon>Planctomycetota</taxon>
        <taxon>Planctomycetia</taxon>
        <taxon>Pirellulales</taxon>
        <taxon>Pirellulaceae</taxon>
        <taxon>Rosistilla</taxon>
    </lineage>
</organism>
<dbReference type="GO" id="GO:0006355">
    <property type="term" value="P:regulation of DNA-templated transcription"/>
    <property type="evidence" value="ECO:0007669"/>
    <property type="project" value="InterPro"/>
</dbReference>
<dbReference type="PROSITE" id="PS50043">
    <property type="entry name" value="HTH_LUXR_2"/>
    <property type="match status" value="1"/>
</dbReference>
<dbReference type="PROSITE" id="PS50110">
    <property type="entry name" value="RESPONSE_REGULATORY"/>
    <property type="match status" value="1"/>
</dbReference>
<dbReference type="Proteomes" id="UP000316770">
    <property type="component" value="Chromosome"/>
</dbReference>
<dbReference type="EMBL" id="CP036318">
    <property type="protein sequence ID" value="QDV56748.1"/>
    <property type="molecule type" value="Genomic_DNA"/>
</dbReference>
<keyword evidence="1" id="KW-0238">DNA-binding</keyword>
<dbReference type="SUPFAM" id="SSF46894">
    <property type="entry name" value="C-terminal effector domain of the bipartite response regulators"/>
    <property type="match status" value="1"/>
</dbReference>
<reference evidence="5 6" key="1">
    <citation type="submission" date="2019-02" db="EMBL/GenBank/DDBJ databases">
        <title>Deep-cultivation of Planctomycetes and their phenomic and genomic characterization uncovers novel biology.</title>
        <authorList>
            <person name="Wiegand S."/>
            <person name="Jogler M."/>
            <person name="Boedeker C."/>
            <person name="Pinto D."/>
            <person name="Vollmers J."/>
            <person name="Rivas-Marin E."/>
            <person name="Kohn T."/>
            <person name="Peeters S.H."/>
            <person name="Heuer A."/>
            <person name="Rast P."/>
            <person name="Oberbeckmann S."/>
            <person name="Bunk B."/>
            <person name="Jeske O."/>
            <person name="Meyerdierks A."/>
            <person name="Storesund J.E."/>
            <person name="Kallscheuer N."/>
            <person name="Luecker S."/>
            <person name="Lage O.M."/>
            <person name="Pohl T."/>
            <person name="Merkel B.J."/>
            <person name="Hornburger P."/>
            <person name="Mueller R.-W."/>
            <person name="Bruemmer F."/>
            <person name="Labrenz M."/>
            <person name="Spormann A.M."/>
            <person name="Op den Camp H."/>
            <person name="Overmann J."/>
            <person name="Amann R."/>
            <person name="Jetten M.S.M."/>
            <person name="Mascher T."/>
            <person name="Medema M.H."/>
            <person name="Devos D.P."/>
            <person name="Kaster A.-K."/>
            <person name="Ovreas L."/>
            <person name="Rohde M."/>
            <person name="Galperin M.Y."/>
            <person name="Jogler C."/>
        </authorList>
    </citation>
    <scope>NUCLEOTIDE SEQUENCE [LARGE SCALE GENOMIC DNA]</scope>
    <source>
        <strain evidence="5 6">Mal33</strain>
    </source>
</reference>
<evidence type="ECO:0000313" key="6">
    <source>
        <dbReference type="Proteomes" id="UP000316770"/>
    </source>
</evidence>
<proteinExistence type="predicted"/>
<dbReference type="InterPro" id="IPR011006">
    <property type="entry name" value="CheY-like_superfamily"/>
</dbReference>
<gene>
    <name evidence="5" type="primary">tdiR_1</name>
    <name evidence="5" type="ORF">Mal33_27460</name>
</gene>
<sequence length="212" mass="23672">MPDGLTFYLFSNFDHRVRTVVRTAADRFADAAVRELSHQALLSPQPPTEAGCILIDLDQTAGLDAVREFIVANGQQSKIILISERADLKLARQAFPLGVFDCLAKPVDPEQLLDSIARATEAIRCDRKTWRVSRSDAAAVEALTPRELEYFSKLLEGWSIKTLSTHFQVSIQTAAKHRSRVLAKLKAENEVELVHRFGTTRLTFPRDPGDSN</sequence>
<evidence type="ECO:0000259" key="3">
    <source>
        <dbReference type="PROSITE" id="PS50043"/>
    </source>
</evidence>
<dbReference type="GO" id="GO:0000160">
    <property type="term" value="P:phosphorelay signal transduction system"/>
    <property type="evidence" value="ECO:0007669"/>
    <property type="project" value="InterPro"/>
</dbReference>
<dbReference type="Pfam" id="PF00072">
    <property type="entry name" value="Response_reg"/>
    <property type="match status" value="1"/>
</dbReference>
<dbReference type="Gene3D" id="1.10.10.10">
    <property type="entry name" value="Winged helix-like DNA-binding domain superfamily/Winged helix DNA-binding domain"/>
    <property type="match status" value="1"/>
</dbReference>
<dbReference type="SMART" id="SM00421">
    <property type="entry name" value="HTH_LUXR"/>
    <property type="match status" value="1"/>
</dbReference>
<feature type="modified residue" description="4-aspartylphosphate" evidence="2">
    <location>
        <position position="56"/>
    </location>
</feature>
<evidence type="ECO:0000256" key="2">
    <source>
        <dbReference type="PROSITE-ProRule" id="PRU00169"/>
    </source>
</evidence>
<feature type="domain" description="HTH luxR-type" evidence="3">
    <location>
        <begin position="136"/>
        <end position="201"/>
    </location>
</feature>
<dbReference type="InterPro" id="IPR036388">
    <property type="entry name" value="WH-like_DNA-bd_sf"/>
</dbReference>
<evidence type="ECO:0000256" key="1">
    <source>
        <dbReference type="ARBA" id="ARBA00023125"/>
    </source>
</evidence>
<dbReference type="InterPro" id="IPR039420">
    <property type="entry name" value="WalR-like"/>
</dbReference>
<keyword evidence="2" id="KW-0597">Phosphoprotein</keyword>
<protein>
    <submittedName>
        <fullName evidence="5">Transcriptional regulatory protein TdiR</fullName>
    </submittedName>
</protein>
<dbReference type="PANTHER" id="PTHR43214">
    <property type="entry name" value="TWO-COMPONENT RESPONSE REGULATOR"/>
    <property type="match status" value="1"/>
</dbReference>
<dbReference type="PRINTS" id="PR00038">
    <property type="entry name" value="HTHLUXR"/>
</dbReference>
<dbReference type="AlphaFoldDB" id="A0A518IUI8"/>
<dbReference type="Pfam" id="PF00196">
    <property type="entry name" value="GerE"/>
    <property type="match status" value="1"/>
</dbReference>
<dbReference type="RefSeq" id="WP_145285533.1">
    <property type="nucleotide sequence ID" value="NZ_CP036318.1"/>
</dbReference>
<dbReference type="InterPro" id="IPR000792">
    <property type="entry name" value="Tscrpt_reg_LuxR_C"/>
</dbReference>
<dbReference type="InterPro" id="IPR001789">
    <property type="entry name" value="Sig_transdc_resp-reg_receiver"/>
</dbReference>
<dbReference type="SUPFAM" id="SSF52172">
    <property type="entry name" value="CheY-like"/>
    <property type="match status" value="1"/>
</dbReference>
<feature type="domain" description="Response regulatory" evidence="4">
    <location>
        <begin position="1"/>
        <end position="120"/>
    </location>
</feature>
<keyword evidence="6" id="KW-1185">Reference proteome</keyword>
<evidence type="ECO:0000259" key="4">
    <source>
        <dbReference type="PROSITE" id="PS50110"/>
    </source>
</evidence>
<dbReference type="GO" id="GO:0003677">
    <property type="term" value="F:DNA binding"/>
    <property type="evidence" value="ECO:0007669"/>
    <property type="project" value="UniProtKB-KW"/>
</dbReference>